<dbReference type="PROSITE" id="PS51257">
    <property type="entry name" value="PROKAR_LIPOPROTEIN"/>
    <property type="match status" value="1"/>
</dbReference>
<dbReference type="PROSITE" id="PS51272">
    <property type="entry name" value="SLH"/>
    <property type="match status" value="3"/>
</dbReference>
<protein>
    <submittedName>
        <fullName evidence="6">S-layer homology domain-containing protein</fullName>
    </submittedName>
</protein>
<evidence type="ECO:0000259" key="5">
    <source>
        <dbReference type="PROSITE" id="PS51272"/>
    </source>
</evidence>
<evidence type="ECO:0000256" key="2">
    <source>
        <dbReference type="SAM" id="Coils"/>
    </source>
</evidence>
<evidence type="ECO:0000256" key="1">
    <source>
        <dbReference type="ARBA" id="ARBA00022737"/>
    </source>
</evidence>
<feature type="region of interest" description="Disordered" evidence="3">
    <location>
        <begin position="1231"/>
        <end position="1257"/>
    </location>
</feature>
<feature type="domain" description="SLH" evidence="5">
    <location>
        <begin position="1252"/>
        <end position="1315"/>
    </location>
</feature>
<dbReference type="Proteomes" id="UP000806542">
    <property type="component" value="Unassembled WGS sequence"/>
</dbReference>
<dbReference type="PANTHER" id="PTHR43308:SF5">
    <property type="entry name" value="S-LAYER PROTEIN _ PEPTIDOGLYCAN ENDO-BETA-N-ACETYLGLUCOSAMINIDASE"/>
    <property type="match status" value="1"/>
</dbReference>
<dbReference type="InterPro" id="IPR051465">
    <property type="entry name" value="Cell_Envelope_Struct_Comp"/>
</dbReference>
<feature type="domain" description="SLH" evidence="5">
    <location>
        <begin position="1316"/>
        <end position="1378"/>
    </location>
</feature>
<dbReference type="InterPro" id="IPR001119">
    <property type="entry name" value="SLH_dom"/>
</dbReference>
<feature type="domain" description="SLH" evidence="5">
    <location>
        <begin position="1379"/>
        <end position="1441"/>
    </location>
</feature>
<feature type="coiled-coil region" evidence="2">
    <location>
        <begin position="578"/>
        <end position="653"/>
    </location>
</feature>
<dbReference type="EMBL" id="JADCKB010000031">
    <property type="protein sequence ID" value="MBE5041022.1"/>
    <property type="molecule type" value="Genomic_DNA"/>
</dbReference>
<comment type="caution">
    <text evidence="6">The sequence shown here is derived from an EMBL/GenBank/DDBJ whole genome shotgun (WGS) entry which is preliminary data.</text>
</comment>
<evidence type="ECO:0000256" key="3">
    <source>
        <dbReference type="SAM" id="MobiDB-lite"/>
    </source>
</evidence>
<accession>A0A9D5R9H1</accession>
<organism evidence="6 7">
    <name type="scientific">Ructibacterium gallinarum</name>
    <dbReference type="NCBI Taxonomy" id="2779355"/>
    <lineage>
        <taxon>Bacteria</taxon>
        <taxon>Bacillati</taxon>
        <taxon>Bacillota</taxon>
        <taxon>Clostridia</taxon>
        <taxon>Eubacteriales</taxon>
        <taxon>Oscillospiraceae</taxon>
        <taxon>Ructibacterium</taxon>
    </lineage>
</organism>
<dbReference type="RefSeq" id="WP_226393561.1">
    <property type="nucleotide sequence ID" value="NZ_JADCKB010000031.1"/>
</dbReference>
<evidence type="ECO:0000256" key="4">
    <source>
        <dbReference type="SAM" id="SignalP"/>
    </source>
</evidence>
<gene>
    <name evidence="6" type="ORF">INF28_11190</name>
</gene>
<reference evidence="6" key="1">
    <citation type="submission" date="2020-10" db="EMBL/GenBank/DDBJ databases">
        <title>ChiBAC.</title>
        <authorList>
            <person name="Zenner C."/>
            <person name="Hitch T.C.A."/>
            <person name="Clavel T."/>
        </authorList>
    </citation>
    <scope>NUCLEOTIDE SEQUENCE</scope>
    <source>
        <strain evidence="6">DSM 107454</strain>
    </source>
</reference>
<feature type="signal peptide" evidence="4">
    <location>
        <begin position="1"/>
        <end position="23"/>
    </location>
</feature>
<name>A0A9D5R9H1_9FIRM</name>
<evidence type="ECO:0000313" key="6">
    <source>
        <dbReference type="EMBL" id="MBE5041022.1"/>
    </source>
</evidence>
<keyword evidence="2" id="KW-0175">Coiled coil</keyword>
<sequence length="1441" mass="159283">MRKRIFCIIVCISLAVSCLTVVANTQIGMLTAPGTYELGDVIRLECRTAISEYADFYTSEGKLNSQSIEVDPNTLIAFYDWTPTVAGVYTVYAISGEAESEPVRLWIVDTYTEKEDVNIQNADAISQDGYQSATDAMSSGIVTYADGVVALDSNPRGTLSGSTKNEPVISFAGNEAKGLLKIAYDISISVQTEINEEFLTLIYFGTDWRNYFRGVAFKAVSQEERQIGYYNGSTFEAFEDAEGNAVTYEPGRRYRVVTYVDITTGLGDVFVNGRKLTPAKVDFSSSVYGGQLSENVSLNKINLRNTNLWNADSITQIYRFSIETAEIYTGEGSDFAVATEDWLYRDMYGAPYTDIDLSQILDAVNANYAKGFSNGYQTSEGVLPENVFMIQEDPKEQFFVSINSDNYTELSRHLVAAIDSTSSLAYSIFRVFIGEPQDTKTDGYFFFELGNSDVKIKAGVLRSGDATLLPYLECGTAEQVSERALMANQWYTGVLKLDYAQNQLALKFYSDAELPGMVYDVVLDDIEPISIDAVGFTVDAFKTDPIYMGAYTVVLCNEAYGLAETKLNDAIRVVQEGGMDAQDEIDALTQAIEELEDSAVKQQFQKELQTLIKYAPMYNTIISLVRNGSVAELVAMRDEIDKLEDQAQKYILLPLLNSAEESIAYRQRISDLTAITIESINAAELYQQAMILSKEIQDSNLDAVVKELLLSELEEYKKGFASYPLEISRRTLEFPYSDGTVLRDIDGWYGDFTLQTPPDETAVIKERALVVPQDKAVYTKLDREIDFTAADEYWIKYDFAFSEDTDGFSGLAIGENYRFGILGESGVVHPYIAAEAPQDAKYETIFDDFISNDIKYISSYHVNYVASATAEFDGTRLRRVNKDDEGYVIYAVNQVESVRATMLQQANVATRAKIYYSTNQVIWTEAETSHEQGFSGSWIQWDSVATNIPDDAAFIKIVIPYATTTSGGDADIWNDLCSVEIKQAKATPAAISAVDEKILEAGKTYTAVIRADQGSNQIKMMVFPADEAPAGEWLFEFDDIVPDDVYSVIGLLCKAGGFCVERIVIESADSVYFSDVTEKIQKMEETKAYADIKQAQQAVSSLSNGLAREIYENIVDRYLQENKTQLPVIDYISIDGSGREQELVKANVSVTDNGGNLNEILYTWTLDGKVISNTSAVTVPGNSAGNTLMLSAIPVTIEGLQGEEKSTSIKITGNSMGGTYYGTGGGGIGSSGNSGSLISSTEPTEQPGTKPATPSPFSDIEGHWAYDTIMSMYRTNIVKGYGDGTFCPEQTITRAEFAEICFGLFTYLEEDTDVANAMHFQDVKESDWFYKSVSAMSALEIIQGYDNMFEPERLISREEMAKVIYGLYEHVVGFSSYTSRQFSDEAEISDWAVAYVRACGGLGLLNGMENGNFAPREAVTRAQAATAIYNLLAISNKTIKF</sequence>
<evidence type="ECO:0000313" key="7">
    <source>
        <dbReference type="Proteomes" id="UP000806542"/>
    </source>
</evidence>
<proteinExistence type="predicted"/>
<keyword evidence="7" id="KW-1185">Reference proteome</keyword>
<dbReference type="PANTHER" id="PTHR43308">
    <property type="entry name" value="OUTER MEMBRANE PROTEIN ALPHA-RELATED"/>
    <property type="match status" value="1"/>
</dbReference>
<keyword evidence="1" id="KW-0677">Repeat</keyword>
<feature type="chain" id="PRO_5039045486" evidence="4">
    <location>
        <begin position="24"/>
        <end position="1441"/>
    </location>
</feature>
<keyword evidence="4" id="KW-0732">Signal</keyword>
<dbReference type="Pfam" id="PF00395">
    <property type="entry name" value="SLH"/>
    <property type="match status" value="3"/>
</dbReference>